<name>A0A0C2IZD3_THEKT</name>
<dbReference type="Proteomes" id="UP000031668">
    <property type="component" value="Unassembled WGS sequence"/>
</dbReference>
<accession>A0A0C2IZD3</accession>
<feature type="compositionally biased region" description="Basic residues" evidence="1">
    <location>
        <begin position="1"/>
        <end position="11"/>
    </location>
</feature>
<gene>
    <name evidence="2" type="ORF">RF11_01510</name>
</gene>
<proteinExistence type="predicted"/>
<reference evidence="2 3" key="1">
    <citation type="journal article" date="2014" name="Genome Biol. Evol.">
        <title>The genome of the myxosporean Thelohanellus kitauei shows adaptations to nutrient acquisition within its fish host.</title>
        <authorList>
            <person name="Yang Y."/>
            <person name="Xiong J."/>
            <person name="Zhou Z."/>
            <person name="Huo F."/>
            <person name="Miao W."/>
            <person name="Ran C."/>
            <person name="Liu Y."/>
            <person name="Zhang J."/>
            <person name="Feng J."/>
            <person name="Wang M."/>
            <person name="Wang M."/>
            <person name="Wang L."/>
            <person name="Yao B."/>
        </authorList>
    </citation>
    <scope>NUCLEOTIDE SEQUENCE [LARGE SCALE GENOMIC DNA]</scope>
    <source>
        <strain evidence="2">Wuqing</strain>
    </source>
</reference>
<protein>
    <submittedName>
        <fullName evidence="2">Uncharacterized protein</fullName>
    </submittedName>
</protein>
<feature type="region of interest" description="Disordered" evidence="1">
    <location>
        <begin position="130"/>
        <end position="153"/>
    </location>
</feature>
<comment type="caution">
    <text evidence="2">The sequence shown here is derived from an EMBL/GenBank/DDBJ whole genome shotgun (WGS) entry which is preliminary data.</text>
</comment>
<evidence type="ECO:0000313" key="3">
    <source>
        <dbReference type="Proteomes" id="UP000031668"/>
    </source>
</evidence>
<organism evidence="2 3">
    <name type="scientific">Thelohanellus kitauei</name>
    <name type="common">Myxosporean</name>
    <dbReference type="NCBI Taxonomy" id="669202"/>
    <lineage>
        <taxon>Eukaryota</taxon>
        <taxon>Metazoa</taxon>
        <taxon>Cnidaria</taxon>
        <taxon>Myxozoa</taxon>
        <taxon>Myxosporea</taxon>
        <taxon>Bivalvulida</taxon>
        <taxon>Platysporina</taxon>
        <taxon>Myxobolidae</taxon>
        <taxon>Thelohanellus</taxon>
    </lineage>
</organism>
<dbReference type="EMBL" id="JWZT01005104">
    <property type="protein sequence ID" value="KII62137.1"/>
    <property type="molecule type" value="Genomic_DNA"/>
</dbReference>
<feature type="region of interest" description="Disordered" evidence="1">
    <location>
        <begin position="1"/>
        <end position="31"/>
    </location>
</feature>
<evidence type="ECO:0000313" key="2">
    <source>
        <dbReference type="EMBL" id="KII62137.1"/>
    </source>
</evidence>
<feature type="compositionally biased region" description="Polar residues" evidence="1">
    <location>
        <begin position="134"/>
        <end position="143"/>
    </location>
</feature>
<evidence type="ECO:0000256" key="1">
    <source>
        <dbReference type="SAM" id="MobiDB-lite"/>
    </source>
</evidence>
<dbReference type="AlphaFoldDB" id="A0A0C2IZD3"/>
<keyword evidence="3" id="KW-1185">Reference proteome</keyword>
<sequence>MDAKKNLKSGRSKKDPGLTKIPPAHVKSQNTPKFIRSNLPQKSSTCVCSNHQTINTTVTCSNPQPKSIGALNSSPCSKTPYISSNVNPPNSNSILSDLLIRYGESNPSRIIQQINSLSKIMKINDPKALKRSIMSKTSPTSKKPNPHPEPPELETSLFSIFDDIICDPSLNLNSTAPDYSDDEILRLNSHRVKEETKKLSYLDYDPDNFFEDDYT</sequence>